<dbReference type="Pfam" id="PF00534">
    <property type="entry name" value="Glycos_transf_1"/>
    <property type="match status" value="1"/>
</dbReference>
<accession>A0A9E2KK91</accession>
<dbReference type="AlphaFoldDB" id="A0A9E2KK91"/>
<dbReference type="EMBL" id="JAHLFH010000093">
    <property type="protein sequence ID" value="MBU3819606.1"/>
    <property type="molecule type" value="Genomic_DNA"/>
</dbReference>
<reference evidence="3" key="2">
    <citation type="submission" date="2021-04" db="EMBL/GenBank/DDBJ databases">
        <authorList>
            <person name="Gilroy R."/>
        </authorList>
    </citation>
    <scope>NUCLEOTIDE SEQUENCE</scope>
    <source>
        <strain evidence="3">742</strain>
    </source>
</reference>
<comment type="caution">
    <text evidence="3">The sequence shown here is derived from an EMBL/GenBank/DDBJ whole genome shotgun (WGS) entry which is preliminary data.</text>
</comment>
<dbReference type="GO" id="GO:0016758">
    <property type="term" value="F:hexosyltransferase activity"/>
    <property type="evidence" value="ECO:0007669"/>
    <property type="project" value="TreeGrafter"/>
</dbReference>
<evidence type="ECO:0000259" key="2">
    <source>
        <dbReference type="Pfam" id="PF13439"/>
    </source>
</evidence>
<proteinExistence type="predicted"/>
<dbReference type="Pfam" id="PF13439">
    <property type="entry name" value="Glyco_transf_4"/>
    <property type="match status" value="1"/>
</dbReference>
<dbReference type="InterPro" id="IPR001296">
    <property type="entry name" value="Glyco_trans_1"/>
</dbReference>
<sequence length="389" mass="44122">MKILLTTDWWVPAVNGVVRSVLLLRQQLIAQGHDVKVLTLSSTGHSYEEDGIIYLGSLNAGRIYPGARIRCSTTGHWREELRNWRPDIVHSQCEFSTFGPAWRISRRCGCPLVHTYHTVYEDYTRYLIPSVHYGRLAVQQFTRLIAARCTALVAPTNKVRDLLLDYNVKCPIYTVPTGIDLTAFSPVKREERPALRRQLGLPEEKILLVAVGRVAAEKNPELLVQFLAQERPEDRPTLVFVGDGPYRAELEQLTAELGLSDWVIFTGMIAPEKVMQYYQAGDAFACASRSETQGLTYFEALACGLPLFCREDTCLDGVVENGWNGWLWNDYDEFHAALSALRAGDEERWTELSRNALDTAERYSAENFARQVLNVYNELLEREDLTATV</sequence>
<gene>
    <name evidence="3" type="ORF">H9864_04450</name>
</gene>
<dbReference type="CDD" id="cd03817">
    <property type="entry name" value="GT4_UGDG-like"/>
    <property type="match status" value="1"/>
</dbReference>
<protein>
    <submittedName>
        <fullName evidence="3">Glycosyltransferase family 4 protein</fullName>
    </submittedName>
</protein>
<dbReference type="InterPro" id="IPR028098">
    <property type="entry name" value="Glyco_trans_4-like_N"/>
</dbReference>
<evidence type="ECO:0000313" key="3">
    <source>
        <dbReference type="EMBL" id="MBU3819606.1"/>
    </source>
</evidence>
<dbReference type="PANTHER" id="PTHR45947">
    <property type="entry name" value="SULFOQUINOVOSYL TRANSFERASE SQD2"/>
    <property type="match status" value="1"/>
</dbReference>
<name>A0A9E2KK91_9FIRM</name>
<evidence type="ECO:0000313" key="4">
    <source>
        <dbReference type="Proteomes" id="UP000824178"/>
    </source>
</evidence>
<dbReference type="PANTHER" id="PTHR45947:SF3">
    <property type="entry name" value="SULFOQUINOVOSYL TRANSFERASE SQD2"/>
    <property type="match status" value="1"/>
</dbReference>
<dbReference type="Proteomes" id="UP000824178">
    <property type="component" value="Unassembled WGS sequence"/>
</dbReference>
<evidence type="ECO:0000259" key="1">
    <source>
        <dbReference type="Pfam" id="PF00534"/>
    </source>
</evidence>
<dbReference type="InterPro" id="IPR050194">
    <property type="entry name" value="Glycosyltransferase_grp1"/>
</dbReference>
<organism evidence="3 4">
    <name type="scientific">Candidatus Faecalibacterium intestinavium</name>
    <dbReference type="NCBI Taxonomy" id="2838580"/>
    <lineage>
        <taxon>Bacteria</taxon>
        <taxon>Bacillati</taxon>
        <taxon>Bacillota</taxon>
        <taxon>Clostridia</taxon>
        <taxon>Eubacteriales</taxon>
        <taxon>Oscillospiraceae</taxon>
        <taxon>Faecalibacterium</taxon>
    </lineage>
</organism>
<feature type="domain" description="Glycosyltransferase subfamily 4-like N-terminal" evidence="2">
    <location>
        <begin position="14"/>
        <end position="182"/>
    </location>
</feature>
<dbReference type="SUPFAM" id="SSF53756">
    <property type="entry name" value="UDP-Glycosyltransferase/glycogen phosphorylase"/>
    <property type="match status" value="1"/>
</dbReference>
<feature type="domain" description="Glycosyl transferase family 1" evidence="1">
    <location>
        <begin position="192"/>
        <end position="345"/>
    </location>
</feature>
<reference evidence="3" key="1">
    <citation type="journal article" date="2021" name="PeerJ">
        <title>Extensive microbial diversity within the chicken gut microbiome revealed by metagenomics and culture.</title>
        <authorList>
            <person name="Gilroy R."/>
            <person name="Ravi A."/>
            <person name="Getino M."/>
            <person name="Pursley I."/>
            <person name="Horton D.L."/>
            <person name="Alikhan N.F."/>
            <person name="Baker D."/>
            <person name="Gharbi K."/>
            <person name="Hall N."/>
            <person name="Watson M."/>
            <person name="Adriaenssens E.M."/>
            <person name="Foster-Nyarko E."/>
            <person name="Jarju S."/>
            <person name="Secka A."/>
            <person name="Antonio M."/>
            <person name="Oren A."/>
            <person name="Chaudhuri R.R."/>
            <person name="La Ragione R."/>
            <person name="Hildebrand F."/>
            <person name="Pallen M.J."/>
        </authorList>
    </citation>
    <scope>NUCLEOTIDE SEQUENCE</scope>
    <source>
        <strain evidence="3">742</strain>
    </source>
</reference>
<dbReference type="Gene3D" id="3.40.50.2000">
    <property type="entry name" value="Glycogen Phosphorylase B"/>
    <property type="match status" value="2"/>
</dbReference>